<evidence type="ECO:0000259" key="2">
    <source>
        <dbReference type="PROSITE" id="PS50144"/>
    </source>
</evidence>
<dbReference type="PROSITE" id="PS50144">
    <property type="entry name" value="MATH"/>
    <property type="match status" value="1"/>
</dbReference>
<dbReference type="Gene3D" id="2.60.210.10">
    <property type="entry name" value="Apoptosis, Tumor Necrosis Factor Receptor Associated Protein 2, Chain A"/>
    <property type="match status" value="2"/>
</dbReference>
<evidence type="ECO:0000313" key="5">
    <source>
        <dbReference type="Proteomes" id="UP000499080"/>
    </source>
</evidence>
<dbReference type="Proteomes" id="UP000499080">
    <property type="component" value="Unassembled WGS sequence"/>
</dbReference>
<reference evidence="4 5" key="1">
    <citation type="journal article" date="2019" name="Sci. Rep.">
        <title>Orb-weaving spider Araneus ventricosus genome elucidates the spidroin gene catalogue.</title>
        <authorList>
            <person name="Kono N."/>
            <person name="Nakamura H."/>
            <person name="Ohtoshi R."/>
            <person name="Moran D.A.P."/>
            <person name="Shinohara A."/>
            <person name="Yoshida Y."/>
            <person name="Fujiwara M."/>
            <person name="Mori M."/>
            <person name="Tomita M."/>
            <person name="Arakawa K."/>
        </authorList>
    </citation>
    <scope>NUCLEOTIDE SEQUENCE [LARGE SCALE GENOMIC DNA]</scope>
</reference>
<dbReference type="PROSITE" id="PS50097">
    <property type="entry name" value="BTB"/>
    <property type="match status" value="1"/>
</dbReference>
<organism evidence="4 5">
    <name type="scientific">Araneus ventricosus</name>
    <name type="common">Orbweaver spider</name>
    <name type="synonym">Epeira ventricosa</name>
    <dbReference type="NCBI Taxonomy" id="182803"/>
    <lineage>
        <taxon>Eukaryota</taxon>
        <taxon>Metazoa</taxon>
        <taxon>Ecdysozoa</taxon>
        <taxon>Arthropoda</taxon>
        <taxon>Chelicerata</taxon>
        <taxon>Arachnida</taxon>
        <taxon>Araneae</taxon>
        <taxon>Araneomorphae</taxon>
        <taxon>Entelegynae</taxon>
        <taxon>Araneoidea</taxon>
        <taxon>Araneidae</taxon>
        <taxon>Araneus</taxon>
    </lineage>
</organism>
<dbReference type="Pfam" id="PF00917">
    <property type="entry name" value="MATH"/>
    <property type="match status" value="1"/>
</dbReference>
<dbReference type="Gene3D" id="3.30.710.10">
    <property type="entry name" value="Potassium Channel Kv1.1, Chain A"/>
    <property type="match status" value="1"/>
</dbReference>
<evidence type="ECO:0000313" key="4">
    <source>
        <dbReference type="EMBL" id="GBN95431.1"/>
    </source>
</evidence>
<dbReference type="InterPro" id="IPR002083">
    <property type="entry name" value="MATH/TRAF_dom"/>
</dbReference>
<sequence>MVDNRTAHFTYIWAIENASKLHFSKSFRSPMFITDSEDMHKTKWQLTIDPGIEYLTFFIRRLEKDDGPNTIEIDYEISLLSVDGYPLVKMMDRKQFKNSSNYALRRLANSDEVFNVRKDDFLPKDTLTVQCRIWRKGFGISKGDLHYVRTQKSMDRIYFVWTIKNFSNLQENEKRTHIVNPTTERVPQLTASFYLLEKQGTEKAFVHIDISAELKCQSIHGRVCLLDANGGVYHSIQIEDYVYLNHDSKCLSKAVYPKSQIMANKESLLPNDVLTFRCEFEIDTEPFCCHIEQYTDFDSSDSERIIAGIPEIQFVDTPETSGTASALKKFLIDNFKEGTLSDVCLRAGSESFPVHKLILSAFSPVFKAMFTKDTQEKTSGFVYISDVHPDTLRLLLSYIYTNTIADLQWKSAEDLFKASDKYGMIDLRDKCSDFLKSNLTVGNCCNILAMADRHHNQNLRTSVYGFMIKHQSEIFKSDMWKTFKSENFALAMNTLEHIISFMKNTEDL</sequence>
<proteinExistence type="predicted"/>
<evidence type="ECO:0000313" key="3">
    <source>
        <dbReference type="EMBL" id="GBN95387.1"/>
    </source>
</evidence>
<comment type="caution">
    <text evidence="4">The sequence shown here is derived from an EMBL/GenBank/DDBJ whole genome shotgun (WGS) entry which is preliminary data.</text>
</comment>
<dbReference type="SUPFAM" id="SSF54695">
    <property type="entry name" value="POZ domain"/>
    <property type="match status" value="1"/>
</dbReference>
<dbReference type="CDD" id="cd18186">
    <property type="entry name" value="BTB_POZ_ZBTB_KLHL-like"/>
    <property type="match status" value="1"/>
</dbReference>
<dbReference type="SMART" id="SM00225">
    <property type="entry name" value="BTB"/>
    <property type="match status" value="1"/>
</dbReference>
<protein>
    <submittedName>
        <fullName evidence="4">Speckle-type POZ protein</fullName>
    </submittedName>
</protein>
<dbReference type="AlphaFoldDB" id="A0A4Y2T5F9"/>
<feature type="domain" description="BTB" evidence="1">
    <location>
        <begin position="341"/>
        <end position="408"/>
    </location>
</feature>
<accession>A0A4Y2T5F9</accession>
<dbReference type="EMBL" id="BGPR01026005">
    <property type="protein sequence ID" value="GBN95387.1"/>
    <property type="molecule type" value="Genomic_DNA"/>
</dbReference>
<gene>
    <name evidence="4" type="primary">SPOP_33</name>
    <name evidence="3" type="synonym">SPOP_6</name>
    <name evidence="3" type="ORF">AVEN_112492_1</name>
    <name evidence="4" type="ORF">AVEN_212062_1</name>
</gene>
<dbReference type="SUPFAM" id="SSF49599">
    <property type="entry name" value="TRAF domain-like"/>
    <property type="match status" value="2"/>
</dbReference>
<name>A0A4Y2T5F9_ARAVE</name>
<evidence type="ECO:0000259" key="1">
    <source>
        <dbReference type="PROSITE" id="PS50097"/>
    </source>
</evidence>
<dbReference type="OrthoDB" id="6412314at2759"/>
<dbReference type="GO" id="GO:0030163">
    <property type="term" value="P:protein catabolic process"/>
    <property type="evidence" value="ECO:0007669"/>
    <property type="project" value="UniProtKB-ARBA"/>
</dbReference>
<dbReference type="EMBL" id="BGPR01026026">
    <property type="protein sequence ID" value="GBN95431.1"/>
    <property type="molecule type" value="Genomic_DNA"/>
</dbReference>
<dbReference type="InterPro" id="IPR011333">
    <property type="entry name" value="SKP1/BTB/POZ_sf"/>
</dbReference>
<dbReference type="CDD" id="cd14733">
    <property type="entry name" value="BACK"/>
    <property type="match status" value="1"/>
</dbReference>
<dbReference type="CDD" id="cd00121">
    <property type="entry name" value="MATH"/>
    <property type="match status" value="1"/>
</dbReference>
<dbReference type="InterPro" id="IPR000210">
    <property type="entry name" value="BTB/POZ_dom"/>
</dbReference>
<dbReference type="Gene3D" id="1.25.40.420">
    <property type="match status" value="1"/>
</dbReference>
<dbReference type="PANTHER" id="PTHR24413">
    <property type="entry name" value="SPECKLE-TYPE POZ PROTEIN"/>
    <property type="match status" value="1"/>
</dbReference>
<dbReference type="InterPro" id="IPR008974">
    <property type="entry name" value="TRAF-like"/>
</dbReference>
<feature type="domain" description="MATH" evidence="2">
    <location>
        <begin position="8"/>
        <end position="133"/>
    </location>
</feature>
<dbReference type="Pfam" id="PF00651">
    <property type="entry name" value="BTB"/>
    <property type="match status" value="1"/>
</dbReference>
<keyword evidence="5" id="KW-1185">Reference proteome</keyword>